<feature type="transmembrane region" description="Helical" evidence="15">
    <location>
        <begin position="61"/>
        <end position="82"/>
    </location>
</feature>
<keyword evidence="4 14" id="KW-0812">Transmembrane</keyword>
<dbReference type="Pfam" id="PF23598">
    <property type="entry name" value="LRR_14"/>
    <property type="match status" value="1"/>
</dbReference>
<protein>
    <recommendedName>
        <fullName evidence="16">EXPERA domain-containing protein</fullName>
    </recommendedName>
</protein>
<evidence type="ECO:0000256" key="2">
    <source>
        <dbReference type="ARBA" id="ARBA00008337"/>
    </source>
</evidence>
<accession>J3N8I1</accession>
<dbReference type="Proteomes" id="UP000006038">
    <property type="component" value="Chromosome 11"/>
</dbReference>
<evidence type="ECO:0000256" key="9">
    <source>
        <dbReference type="ARBA" id="ARBA00023098"/>
    </source>
</evidence>
<evidence type="ECO:0000256" key="13">
    <source>
        <dbReference type="ARBA" id="ARBA00023235"/>
    </source>
</evidence>
<evidence type="ECO:0000256" key="4">
    <source>
        <dbReference type="ARBA" id="ARBA00022692"/>
    </source>
</evidence>
<dbReference type="GO" id="GO:0000247">
    <property type="term" value="F:C-8 sterol isomerase activity"/>
    <property type="evidence" value="ECO:0007669"/>
    <property type="project" value="TreeGrafter"/>
</dbReference>
<evidence type="ECO:0000259" key="16">
    <source>
        <dbReference type="PROSITE" id="PS51751"/>
    </source>
</evidence>
<evidence type="ECO:0000256" key="15">
    <source>
        <dbReference type="SAM" id="Phobius"/>
    </source>
</evidence>
<feature type="domain" description="EXPERA" evidence="16">
    <location>
        <begin position="57"/>
        <end position="206"/>
    </location>
</feature>
<dbReference type="Pfam" id="PF05241">
    <property type="entry name" value="EBP"/>
    <property type="match status" value="1"/>
</dbReference>
<evidence type="ECO:0000313" key="17">
    <source>
        <dbReference type="EnsemblPlants" id="OB11G21170.1"/>
    </source>
</evidence>
<keyword evidence="9" id="KW-0443">Lipid metabolism</keyword>
<dbReference type="InterPro" id="IPR007905">
    <property type="entry name" value="EBP"/>
</dbReference>
<comment type="similarity">
    <text evidence="2">Belongs to the EBP family.</text>
</comment>
<keyword evidence="8" id="KW-0756">Sterol biosynthesis</keyword>
<feature type="transmembrane region" description="Helical" evidence="15">
    <location>
        <begin position="187"/>
        <end position="207"/>
    </location>
</feature>
<dbReference type="InterPro" id="IPR033118">
    <property type="entry name" value="EXPERA"/>
</dbReference>
<keyword evidence="3" id="KW-0444">Lipid biosynthesis</keyword>
<evidence type="ECO:0000256" key="7">
    <source>
        <dbReference type="ARBA" id="ARBA00022989"/>
    </source>
</evidence>
<dbReference type="EnsemblPlants" id="OB11G21170.1">
    <property type="protein sequence ID" value="OB11G21170.1"/>
    <property type="gene ID" value="OB11G21170"/>
</dbReference>
<keyword evidence="11" id="KW-1207">Sterol metabolism</keyword>
<evidence type="ECO:0000256" key="5">
    <source>
        <dbReference type="ARBA" id="ARBA00022737"/>
    </source>
</evidence>
<dbReference type="AlphaFoldDB" id="J3N8I1"/>
<reference evidence="17" key="2">
    <citation type="submission" date="2013-04" db="UniProtKB">
        <authorList>
            <consortium name="EnsemblPlants"/>
        </authorList>
    </citation>
    <scope>IDENTIFICATION</scope>
</reference>
<dbReference type="GO" id="GO:0016020">
    <property type="term" value="C:membrane"/>
    <property type="evidence" value="ECO:0007669"/>
    <property type="project" value="UniProtKB-SubCell"/>
</dbReference>
<evidence type="ECO:0000256" key="11">
    <source>
        <dbReference type="ARBA" id="ARBA00023166"/>
    </source>
</evidence>
<sequence>MGHPHPYAPPELRLPGFVPLRLSQGEILVPYLGASLFVVLAVWLVSARCGGGRLSKTDRWLMCWWAFTGLTHIIIEGTFVFAPKFFANQNPSYFDEVCKRNALSGKEYSKGDSRYVARDTATVTVEGITAVLEGPASLLAVYAISSQKSYSHILQFTVCLGQLYGCLVYFITAYLDGFNFWASPFYFWAYFIGANSSWVVIPILIAMRSWKKICAAFQVEKVEVTAAAGNHWSEKPLIDSLCKPKKIQELHIRSFGVPTEFLADLRLFPQQLKRFHSAELSGLPSWMNPSLSNLYKISMWMLKILRQEDLQNLWSLPFLSDLHLSIDKIASTEENLKLRAMRKLENLYSTLSARETKDIYGDFDLGLENLSSVMQLIVKIRCPVPGFVKWTVQMLP</sequence>
<keyword evidence="7 14" id="KW-1133">Transmembrane helix</keyword>
<dbReference type="Gramene" id="OB11G21170.1">
    <property type="protein sequence ID" value="OB11G21170.1"/>
    <property type="gene ID" value="OB11G21170"/>
</dbReference>
<keyword evidence="10 14" id="KW-0472">Membrane</keyword>
<feature type="transmembrane region" description="Helical" evidence="15">
    <location>
        <begin position="123"/>
        <end position="144"/>
    </location>
</feature>
<dbReference type="GO" id="GO:0016126">
    <property type="term" value="P:sterol biosynthetic process"/>
    <property type="evidence" value="ECO:0007669"/>
    <property type="project" value="UniProtKB-KW"/>
</dbReference>
<dbReference type="PROSITE" id="PS51751">
    <property type="entry name" value="EXPERA"/>
    <property type="match status" value="1"/>
</dbReference>
<organism evidence="17">
    <name type="scientific">Oryza brachyantha</name>
    <name type="common">malo sina</name>
    <dbReference type="NCBI Taxonomy" id="4533"/>
    <lineage>
        <taxon>Eukaryota</taxon>
        <taxon>Viridiplantae</taxon>
        <taxon>Streptophyta</taxon>
        <taxon>Embryophyta</taxon>
        <taxon>Tracheophyta</taxon>
        <taxon>Spermatophyta</taxon>
        <taxon>Magnoliopsida</taxon>
        <taxon>Liliopsida</taxon>
        <taxon>Poales</taxon>
        <taxon>Poaceae</taxon>
        <taxon>BOP clade</taxon>
        <taxon>Oryzoideae</taxon>
        <taxon>Oryzeae</taxon>
        <taxon>Oryzinae</taxon>
        <taxon>Oryza</taxon>
    </lineage>
</organism>
<dbReference type="GO" id="GO:0004769">
    <property type="term" value="F:steroid Delta-isomerase activity"/>
    <property type="evidence" value="ECO:0007669"/>
    <property type="project" value="TreeGrafter"/>
</dbReference>
<keyword evidence="12" id="KW-0753">Steroid metabolism</keyword>
<keyword evidence="18" id="KW-1185">Reference proteome</keyword>
<evidence type="ECO:0000256" key="14">
    <source>
        <dbReference type="PROSITE-ProRule" id="PRU01087"/>
    </source>
</evidence>
<keyword evidence="13" id="KW-0413">Isomerase</keyword>
<feature type="transmembrane region" description="Helical" evidence="15">
    <location>
        <begin position="156"/>
        <end position="175"/>
    </location>
</feature>
<proteinExistence type="inferred from homology"/>
<reference evidence="17" key="1">
    <citation type="journal article" date="2013" name="Nat. Commun.">
        <title>Whole-genome sequencing of Oryza brachyantha reveals mechanisms underlying Oryza genome evolution.</title>
        <authorList>
            <person name="Chen J."/>
            <person name="Huang Q."/>
            <person name="Gao D."/>
            <person name="Wang J."/>
            <person name="Lang Y."/>
            <person name="Liu T."/>
            <person name="Li B."/>
            <person name="Bai Z."/>
            <person name="Luis Goicoechea J."/>
            <person name="Liang C."/>
            <person name="Chen C."/>
            <person name="Zhang W."/>
            <person name="Sun S."/>
            <person name="Liao Y."/>
            <person name="Zhang X."/>
            <person name="Yang L."/>
            <person name="Song C."/>
            <person name="Wang M."/>
            <person name="Shi J."/>
            <person name="Liu G."/>
            <person name="Liu J."/>
            <person name="Zhou H."/>
            <person name="Zhou W."/>
            <person name="Yu Q."/>
            <person name="An N."/>
            <person name="Chen Y."/>
            <person name="Cai Q."/>
            <person name="Wang B."/>
            <person name="Liu B."/>
            <person name="Min J."/>
            <person name="Huang Y."/>
            <person name="Wu H."/>
            <person name="Li Z."/>
            <person name="Zhang Y."/>
            <person name="Yin Y."/>
            <person name="Song W."/>
            <person name="Jiang J."/>
            <person name="Jackson S.A."/>
            <person name="Wing R.A."/>
            <person name="Wang J."/>
            <person name="Chen M."/>
        </authorList>
    </citation>
    <scope>NUCLEOTIDE SEQUENCE [LARGE SCALE GENOMIC DNA]</scope>
    <source>
        <strain evidence="17">cv. IRGC 101232</strain>
    </source>
</reference>
<comment type="subcellular location">
    <subcellularLocation>
        <location evidence="1">Membrane</location>
        <topology evidence="1">Multi-pass membrane protein</topology>
    </subcellularLocation>
</comment>
<evidence type="ECO:0000256" key="6">
    <source>
        <dbReference type="ARBA" id="ARBA00022955"/>
    </source>
</evidence>
<evidence type="ECO:0000313" key="18">
    <source>
        <dbReference type="Proteomes" id="UP000006038"/>
    </source>
</evidence>
<evidence type="ECO:0000256" key="10">
    <source>
        <dbReference type="ARBA" id="ARBA00023136"/>
    </source>
</evidence>
<dbReference type="GO" id="GO:0005783">
    <property type="term" value="C:endoplasmic reticulum"/>
    <property type="evidence" value="ECO:0007669"/>
    <property type="project" value="TreeGrafter"/>
</dbReference>
<name>J3N8I1_ORYBR</name>
<evidence type="ECO:0000256" key="8">
    <source>
        <dbReference type="ARBA" id="ARBA00023011"/>
    </source>
</evidence>
<dbReference type="PANTHER" id="PTHR14207">
    <property type="entry name" value="STEROL ISOMERASE"/>
    <property type="match status" value="1"/>
</dbReference>
<dbReference type="PANTHER" id="PTHR14207:SF0">
    <property type="entry name" value="3-BETA-HYDROXYSTEROID-DELTA(8),DELTA(7)-ISOMERASE"/>
    <property type="match status" value="1"/>
</dbReference>
<dbReference type="HOGENOM" id="CLU_697142_0_0_1"/>
<dbReference type="GO" id="GO:0047750">
    <property type="term" value="F:cholestenol delta-isomerase activity"/>
    <property type="evidence" value="ECO:0007669"/>
    <property type="project" value="InterPro"/>
</dbReference>
<evidence type="ECO:0000256" key="3">
    <source>
        <dbReference type="ARBA" id="ARBA00022516"/>
    </source>
</evidence>
<dbReference type="eggNOG" id="KOG4826">
    <property type="taxonomic scope" value="Eukaryota"/>
</dbReference>
<feature type="transmembrane region" description="Helical" evidence="15">
    <location>
        <begin position="28"/>
        <end position="49"/>
    </location>
</feature>
<evidence type="ECO:0000256" key="1">
    <source>
        <dbReference type="ARBA" id="ARBA00004141"/>
    </source>
</evidence>
<dbReference type="STRING" id="4533.J3N8I1"/>
<evidence type="ECO:0000256" key="12">
    <source>
        <dbReference type="ARBA" id="ARBA00023221"/>
    </source>
</evidence>
<dbReference type="InterPro" id="IPR055414">
    <property type="entry name" value="LRR_R13L4/SHOC2-like"/>
</dbReference>
<keyword evidence="6" id="KW-0752">Steroid biosynthesis</keyword>
<keyword evidence="5" id="KW-0677">Repeat</keyword>